<feature type="region of interest" description="Disordered" evidence="1">
    <location>
        <begin position="111"/>
        <end position="151"/>
    </location>
</feature>
<dbReference type="AlphaFoldDB" id="A0A1I8FJG5"/>
<feature type="compositionally biased region" description="Polar residues" evidence="1">
    <location>
        <begin position="123"/>
        <end position="141"/>
    </location>
</feature>
<evidence type="ECO:0000256" key="1">
    <source>
        <dbReference type="SAM" id="MobiDB-lite"/>
    </source>
</evidence>
<feature type="region of interest" description="Disordered" evidence="1">
    <location>
        <begin position="55"/>
        <end position="81"/>
    </location>
</feature>
<accession>A0A1I8FJG5</accession>
<feature type="compositionally biased region" description="Low complexity" evidence="1">
    <location>
        <begin position="111"/>
        <end position="120"/>
    </location>
</feature>
<proteinExistence type="predicted"/>
<dbReference type="WBParaSite" id="maker-unitig_35541-snap-gene-0.2-mRNA-1">
    <property type="protein sequence ID" value="maker-unitig_35541-snap-gene-0.2-mRNA-1"/>
    <property type="gene ID" value="maker-unitig_35541-snap-gene-0.2"/>
</dbReference>
<reference evidence="3" key="1">
    <citation type="submission" date="2016-11" db="UniProtKB">
        <authorList>
            <consortium name="WormBaseParasite"/>
        </authorList>
    </citation>
    <scope>IDENTIFICATION</scope>
</reference>
<evidence type="ECO:0000313" key="2">
    <source>
        <dbReference type="Proteomes" id="UP000095280"/>
    </source>
</evidence>
<name>A0A1I8FJG5_9PLAT</name>
<protein>
    <submittedName>
        <fullName evidence="3">BAH domain-containing protein</fullName>
    </submittedName>
</protein>
<dbReference type="Proteomes" id="UP000095280">
    <property type="component" value="Unplaced"/>
</dbReference>
<keyword evidence="2" id="KW-1185">Reference proteome</keyword>
<sequence length="219" mass="23857">FGGPAETTWVPAVDAASTRSKPLHPGVGSPRQLGFFPMRQASSLAIATLGVAVQGSRQNKERASSRLRCSRRRSRRQAPQDNAENVVQAFDVFLFRCGRCRPAALKVGAAASSSGAGAPAVTPDSNSKRNAASESGDESSQAGGGSSKRPARSVYFLNEERPHRWSRTPSCRRFLRVLSKNQCEYEEGRDFPAVRCDVYFLNPDPKPVHYAKAVSYLIE</sequence>
<evidence type="ECO:0000313" key="3">
    <source>
        <dbReference type="WBParaSite" id="maker-unitig_35541-snap-gene-0.2-mRNA-1"/>
    </source>
</evidence>
<organism evidence="2 3">
    <name type="scientific">Macrostomum lignano</name>
    <dbReference type="NCBI Taxonomy" id="282301"/>
    <lineage>
        <taxon>Eukaryota</taxon>
        <taxon>Metazoa</taxon>
        <taxon>Spiralia</taxon>
        <taxon>Lophotrochozoa</taxon>
        <taxon>Platyhelminthes</taxon>
        <taxon>Rhabditophora</taxon>
        <taxon>Macrostomorpha</taxon>
        <taxon>Macrostomida</taxon>
        <taxon>Macrostomidae</taxon>
        <taxon>Macrostomum</taxon>
    </lineage>
</organism>